<evidence type="ECO:0000313" key="2">
    <source>
        <dbReference type="Proteomes" id="UP000573327"/>
    </source>
</evidence>
<dbReference type="Proteomes" id="UP000573327">
    <property type="component" value="Unassembled WGS sequence"/>
</dbReference>
<comment type="caution">
    <text evidence="1">The sequence shown here is derived from an EMBL/GenBank/DDBJ whole genome shotgun (WGS) entry which is preliminary data.</text>
</comment>
<organism evidence="1 2">
    <name type="scientific">Kitasatospora gansuensis</name>
    <dbReference type="NCBI Taxonomy" id="258050"/>
    <lineage>
        <taxon>Bacteria</taxon>
        <taxon>Bacillati</taxon>
        <taxon>Actinomycetota</taxon>
        <taxon>Actinomycetes</taxon>
        <taxon>Kitasatosporales</taxon>
        <taxon>Streptomycetaceae</taxon>
        <taxon>Kitasatospora</taxon>
    </lineage>
</organism>
<dbReference type="AlphaFoldDB" id="A0A7W7SHZ7"/>
<accession>A0A7W7SHZ7</accession>
<evidence type="ECO:0000313" key="1">
    <source>
        <dbReference type="EMBL" id="MBB4949646.1"/>
    </source>
</evidence>
<dbReference type="EMBL" id="JACHJR010000001">
    <property type="protein sequence ID" value="MBB4949646.1"/>
    <property type="molecule type" value="Genomic_DNA"/>
</dbReference>
<sequence>MHRLDQVGEQVGVRVPPEVGAAAGQGGGQVAARREVLGQVEDAAGGEGAAPEVGQVQAVYLLQVRPQGAAVILDQLDEREASPSWVASR</sequence>
<keyword evidence="2" id="KW-1185">Reference proteome</keyword>
<dbReference type="RefSeq" id="WP_184920134.1">
    <property type="nucleotide sequence ID" value="NZ_JACHJR010000001.1"/>
</dbReference>
<name>A0A7W7SHZ7_9ACTN</name>
<reference evidence="1 2" key="1">
    <citation type="submission" date="2020-08" db="EMBL/GenBank/DDBJ databases">
        <title>Sequencing the genomes of 1000 actinobacteria strains.</title>
        <authorList>
            <person name="Klenk H.-P."/>
        </authorList>
    </citation>
    <scope>NUCLEOTIDE SEQUENCE [LARGE SCALE GENOMIC DNA]</scope>
    <source>
        <strain evidence="1 2">DSM 44786</strain>
    </source>
</reference>
<protein>
    <submittedName>
        <fullName evidence="1">Uncharacterized protein</fullName>
    </submittedName>
</protein>
<proteinExistence type="predicted"/>
<gene>
    <name evidence="1" type="ORF">F4556_005181</name>
</gene>